<dbReference type="GeneID" id="115627203"/>
<dbReference type="Proteomes" id="UP000504634">
    <property type="component" value="Unplaced"/>
</dbReference>
<evidence type="ECO:0000259" key="4">
    <source>
        <dbReference type="Pfam" id="PF11566"/>
    </source>
</evidence>
<dbReference type="GO" id="GO:0043161">
    <property type="term" value="P:proteasome-mediated ubiquitin-dependent protein catabolic process"/>
    <property type="evidence" value="ECO:0007669"/>
    <property type="project" value="InterPro"/>
</dbReference>
<dbReference type="GO" id="GO:0070628">
    <property type="term" value="F:proteasome binding"/>
    <property type="evidence" value="ECO:0007669"/>
    <property type="project" value="InterPro"/>
</dbReference>
<dbReference type="AlphaFoldDB" id="A0A6J2TPU2"/>
<dbReference type="PANTHER" id="PTHR13266:SF1">
    <property type="entry name" value="PROTEASOME INHIBITOR PI31 SUBUNIT"/>
    <property type="match status" value="1"/>
</dbReference>
<evidence type="ECO:0000256" key="2">
    <source>
        <dbReference type="ARBA" id="ARBA00015575"/>
    </source>
</evidence>
<reference evidence="6" key="1">
    <citation type="submission" date="2025-08" db="UniProtKB">
        <authorList>
            <consortium name="RefSeq"/>
        </authorList>
    </citation>
    <scope>IDENTIFICATION</scope>
    <source>
        <strain evidence="6">11010-0011.00</strain>
        <tissue evidence="6">Whole body</tissue>
    </source>
</reference>
<dbReference type="InterPro" id="IPR045128">
    <property type="entry name" value="PI31-like"/>
</dbReference>
<protein>
    <recommendedName>
        <fullName evidence="2">Proteasome inhibitor PI31 subunit</fullName>
    </recommendedName>
</protein>
<dbReference type="GO" id="GO:0000502">
    <property type="term" value="C:proteasome complex"/>
    <property type="evidence" value="ECO:0007669"/>
    <property type="project" value="UniProtKB-KW"/>
</dbReference>
<dbReference type="Pfam" id="PF11566">
    <property type="entry name" value="PI31_Prot_N"/>
    <property type="match status" value="1"/>
</dbReference>
<dbReference type="PANTHER" id="PTHR13266">
    <property type="entry name" value="PROTEASOME INHIBITOR"/>
    <property type="match status" value="1"/>
</dbReference>
<keyword evidence="5" id="KW-1185">Reference proteome</keyword>
<feature type="domain" description="PI31 proteasome regulator N-terminal" evidence="4">
    <location>
        <begin position="35"/>
        <end position="167"/>
    </location>
</feature>
<comment type="similarity">
    <text evidence="1">Belongs to the proteasome inhibitor PI31 family.</text>
</comment>
<dbReference type="OrthoDB" id="68090at2759"/>
<accession>A0A6J2TPU2</accession>
<dbReference type="InterPro" id="IPR021625">
    <property type="entry name" value="PI31_Prot_N"/>
</dbReference>
<evidence type="ECO:0000256" key="1">
    <source>
        <dbReference type="ARBA" id="ARBA00006405"/>
    </source>
</evidence>
<proteinExistence type="inferred from homology"/>
<organism evidence="5 6">
    <name type="scientific">Drosophila lebanonensis</name>
    <name type="common">Fruit fly</name>
    <name type="synonym">Scaptodrosophila lebanonensis</name>
    <dbReference type="NCBI Taxonomy" id="7225"/>
    <lineage>
        <taxon>Eukaryota</taxon>
        <taxon>Metazoa</taxon>
        <taxon>Ecdysozoa</taxon>
        <taxon>Arthropoda</taxon>
        <taxon>Hexapoda</taxon>
        <taxon>Insecta</taxon>
        <taxon>Pterygota</taxon>
        <taxon>Neoptera</taxon>
        <taxon>Endopterygota</taxon>
        <taxon>Diptera</taxon>
        <taxon>Brachycera</taxon>
        <taxon>Muscomorpha</taxon>
        <taxon>Ephydroidea</taxon>
        <taxon>Drosophilidae</taxon>
        <taxon>Scaptodrosophila</taxon>
    </lineage>
</organism>
<dbReference type="GO" id="GO:0004866">
    <property type="term" value="F:endopeptidase inhibitor activity"/>
    <property type="evidence" value="ECO:0007669"/>
    <property type="project" value="InterPro"/>
</dbReference>
<gene>
    <name evidence="6" type="primary">LOC115627203</name>
</gene>
<evidence type="ECO:0000313" key="6">
    <source>
        <dbReference type="RefSeq" id="XP_030378681.1"/>
    </source>
</evidence>
<name>A0A6J2TPU2_DROLE</name>
<evidence type="ECO:0000256" key="3">
    <source>
        <dbReference type="ARBA" id="ARBA00022942"/>
    </source>
</evidence>
<dbReference type="RefSeq" id="XP_030378681.1">
    <property type="nucleotide sequence ID" value="XM_030522821.1"/>
</dbReference>
<evidence type="ECO:0000313" key="5">
    <source>
        <dbReference type="Proteomes" id="UP000504634"/>
    </source>
</evidence>
<keyword evidence="3" id="KW-0647">Proteasome</keyword>
<sequence>MDRKPNSSTTICTLFTVSHSDYIYGLDLLLKAIEKSMHTKEDLLVALSHFLLTKHYEMGCVGNGDEEILRTNETGSEWLPDNWNANGTKYALRYVHGKELYLLIGHKRKDTLILNLFDTRAKSESSISLEPHSLVFAIKGSLTICIPTISQVVDRFRNELFSPILSGKFRNVSTQTINNSVSECRRNSDQLCIGSRSWFVSSPCGRGRYPFHPRSRIFPNYIEQVRE</sequence>
<dbReference type="Gene3D" id="3.40.1000.30">
    <property type="match status" value="1"/>
</dbReference>